<evidence type="ECO:0000256" key="1">
    <source>
        <dbReference type="SAM" id="MobiDB-lite"/>
    </source>
</evidence>
<dbReference type="InterPro" id="IPR045392">
    <property type="entry name" value="DUF6519"/>
</dbReference>
<sequence>MHGDFSRSTFDRRKHYSGVLAQQGRVTLDADLNEQAAIQQHLLRMFVADVVGPHAGPEGAVGFAVTLPSNPPSRNDFTIGKGRYYVDGLPAENDEDTTFWTQPERYLDQVVDAGELPGSEKAFLVYLKVWDRMVTAVQDSDLREVALGDLAPDTAVRGKVSWQVIATSQLPGSTTDLTTITENVRGKVLEEWKAWRDRDTALYRRLKVSAKTPSDAKESPCNAAPDARYRGLENQLYRVEVHRGGVIGNTDTTTNKPTFTWSRDNGSVVFPVAAVADKKVRLASAGRDHKLDLDVGDWVEFVDDAYAVRGKSEPLLQVEEIDAERQWITLSAAPRTTRRTLHPFLRRWDQRPEAPPKPAGTSDSGAILADDNALILVEDKWIDLEDGIRIMFEPGGSYTTGDYWLIPARTLPGDAQWPQDPSGKGPAYVPAHGVTYHYAPLAFVPKSGDPLDLRMRFKPQVEDVTPEAPADEPAKRARKQPGS</sequence>
<dbReference type="STRING" id="211114.SAMN04489726_0095"/>
<dbReference type="Pfam" id="PF20129">
    <property type="entry name" value="DUF6519"/>
    <property type="match status" value="2"/>
</dbReference>
<keyword evidence="3" id="KW-1185">Reference proteome</keyword>
<feature type="region of interest" description="Disordered" evidence="1">
    <location>
        <begin position="458"/>
        <end position="483"/>
    </location>
</feature>
<evidence type="ECO:0000313" key="2">
    <source>
        <dbReference type="EMBL" id="SDM16158.1"/>
    </source>
</evidence>
<dbReference type="EMBL" id="LT629701">
    <property type="protein sequence ID" value="SDM16158.1"/>
    <property type="molecule type" value="Genomic_DNA"/>
</dbReference>
<protein>
    <submittedName>
        <fullName evidence="2">Uncharacterized protein</fullName>
    </submittedName>
</protein>
<accession>A0A1G9QYR1</accession>
<dbReference type="eggNOG" id="COG4447">
    <property type="taxonomic scope" value="Bacteria"/>
</dbReference>
<dbReference type="Proteomes" id="UP000183376">
    <property type="component" value="Chromosome I"/>
</dbReference>
<dbReference type="OrthoDB" id="134981at2"/>
<evidence type="ECO:0000313" key="3">
    <source>
        <dbReference type="Proteomes" id="UP000183376"/>
    </source>
</evidence>
<gene>
    <name evidence="2" type="ORF">SAMN04489726_0095</name>
</gene>
<dbReference type="RefSeq" id="WP_052407801.1">
    <property type="nucleotide sequence ID" value="NZ_JOEF01000022.1"/>
</dbReference>
<dbReference type="AlphaFoldDB" id="A0A1G9QYR1"/>
<reference evidence="2 3" key="1">
    <citation type="submission" date="2016-10" db="EMBL/GenBank/DDBJ databases">
        <authorList>
            <person name="de Groot N.N."/>
        </authorList>
    </citation>
    <scope>NUCLEOTIDE SEQUENCE [LARGE SCALE GENOMIC DNA]</scope>
    <source>
        <strain evidence="2 3">DSM 44149</strain>
    </source>
</reference>
<organism evidence="2 3">
    <name type="scientific">Allokutzneria albata</name>
    <name type="common">Kibdelosporangium albatum</name>
    <dbReference type="NCBI Taxonomy" id="211114"/>
    <lineage>
        <taxon>Bacteria</taxon>
        <taxon>Bacillati</taxon>
        <taxon>Actinomycetota</taxon>
        <taxon>Actinomycetes</taxon>
        <taxon>Pseudonocardiales</taxon>
        <taxon>Pseudonocardiaceae</taxon>
        <taxon>Allokutzneria</taxon>
    </lineage>
</organism>
<proteinExistence type="predicted"/>
<name>A0A1G9QYR1_ALLAB</name>